<dbReference type="EMBL" id="LQOK01000045">
    <property type="protein sequence ID" value="ORU96127.1"/>
    <property type="molecule type" value="Genomic_DNA"/>
</dbReference>
<accession>A0A1X1QXJ6</accession>
<organism evidence="1 2">
    <name type="scientific">Mycobacterium bohemicum</name>
    <dbReference type="NCBI Taxonomy" id="56425"/>
    <lineage>
        <taxon>Bacteria</taxon>
        <taxon>Bacillati</taxon>
        <taxon>Actinomycetota</taxon>
        <taxon>Actinomycetes</taxon>
        <taxon>Mycobacteriales</taxon>
        <taxon>Mycobacteriaceae</taxon>
        <taxon>Mycobacterium</taxon>
    </lineage>
</organism>
<dbReference type="Proteomes" id="UP000193990">
    <property type="component" value="Unassembled WGS sequence"/>
</dbReference>
<evidence type="ECO:0000313" key="2">
    <source>
        <dbReference type="Proteomes" id="UP000193990"/>
    </source>
</evidence>
<name>A0A1X1QXJ6_MYCBE</name>
<comment type="caution">
    <text evidence="1">The sequence shown here is derived from an EMBL/GenBank/DDBJ whole genome shotgun (WGS) entry which is preliminary data.</text>
</comment>
<reference evidence="1 2" key="1">
    <citation type="submission" date="2016-01" db="EMBL/GenBank/DDBJ databases">
        <title>The new phylogeny of the genus Mycobacterium.</title>
        <authorList>
            <person name="Tarcisio F."/>
            <person name="Conor M."/>
            <person name="Antonella G."/>
            <person name="Elisabetta G."/>
            <person name="Giulia F.S."/>
            <person name="Sara T."/>
            <person name="Anna F."/>
            <person name="Clotilde B."/>
            <person name="Roberto B."/>
            <person name="Veronica D.S."/>
            <person name="Fabio R."/>
            <person name="Monica P."/>
            <person name="Olivier J."/>
            <person name="Enrico T."/>
            <person name="Nicola S."/>
        </authorList>
    </citation>
    <scope>NUCLEOTIDE SEQUENCE [LARGE SCALE GENOMIC DNA]</scope>
    <source>
        <strain evidence="1 2">DSM 44277</strain>
    </source>
</reference>
<keyword evidence="2" id="KW-1185">Reference proteome</keyword>
<dbReference type="STRING" id="56425.AWB93_00095"/>
<dbReference type="AlphaFoldDB" id="A0A1X1QXJ6"/>
<dbReference type="RefSeq" id="WP_085182884.1">
    <property type="nucleotide sequence ID" value="NZ_JACKSV010000077.1"/>
</dbReference>
<proteinExistence type="predicted"/>
<gene>
    <name evidence="1" type="ORF">AWB93_00095</name>
</gene>
<evidence type="ECO:0000313" key="1">
    <source>
        <dbReference type="EMBL" id="ORU96127.1"/>
    </source>
</evidence>
<sequence>MEDLWGEWLRNAERRGVGRHVVTDIARRHAVTPEAFGVLEGTEEIHDPDGKSFFLLARGTPGDDARRAALLTYVVNAGTGYRAHGGPGDFPATPYSADEVARIAERQRANGWTYSRDVRFVDRNGGRLVTTPNGMLMGAGGNWIQRQFSRRGGTTWGDIFMLNLGGVADPAERLRRIVRAGRAWRLDLDRLLHHEERHCRQWAERGYAAMVRDYGRELVRELVFGATNRLESDAGLSDGGYR</sequence>
<protein>
    <submittedName>
        <fullName evidence="1">Uncharacterized protein</fullName>
    </submittedName>
</protein>